<evidence type="ECO:0000313" key="8">
    <source>
        <dbReference type="EMBL" id="KXS12723.1"/>
    </source>
</evidence>
<evidence type="ECO:0000256" key="6">
    <source>
        <dbReference type="ARBA" id="ARBA00023136"/>
    </source>
</evidence>
<accession>A0A139A8K4</accession>
<keyword evidence="6 7" id="KW-0472">Membrane</keyword>
<feature type="transmembrane region" description="Helical" evidence="7">
    <location>
        <begin position="345"/>
        <end position="367"/>
    </location>
</feature>
<keyword evidence="3" id="KW-0406">Ion transport</keyword>
<keyword evidence="4 7" id="KW-0812">Transmembrane</keyword>
<feature type="transmembrane region" description="Helical" evidence="7">
    <location>
        <begin position="20"/>
        <end position="43"/>
    </location>
</feature>
<evidence type="ECO:0000256" key="5">
    <source>
        <dbReference type="ARBA" id="ARBA00022989"/>
    </source>
</evidence>
<evidence type="ECO:0000256" key="1">
    <source>
        <dbReference type="ARBA" id="ARBA00004141"/>
    </source>
</evidence>
<feature type="transmembrane region" description="Helical" evidence="7">
    <location>
        <begin position="104"/>
        <end position="128"/>
    </location>
</feature>
<dbReference type="PANTHER" id="PTHR31632">
    <property type="entry name" value="IRON TRANSPORTER FTH1"/>
    <property type="match status" value="1"/>
</dbReference>
<evidence type="ECO:0000256" key="7">
    <source>
        <dbReference type="SAM" id="Phobius"/>
    </source>
</evidence>
<organism evidence="8 9">
    <name type="scientific">Gonapodya prolifera (strain JEL478)</name>
    <name type="common">Monoblepharis prolifera</name>
    <dbReference type="NCBI Taxonomy" id="1344416"/>
    <lineage>
        <taxon>Eukaryota</taxon>
        <taxon>Fungi</taxon>
        <taxon>Fungi incertae sedis</taxon>
        <taxon>Chytridiomycota</taxon>
        <taxon>Chytridiomycota incertae sedis</taxon>
        <taxon>Monoblepharidomycetes</taxon>
        <taxon>Monoblepharidales</taxon>
        <taxon>Gonapodyaceae</taxon>
        <taxon>Gonapodya</taxon>
    </lineage>
</organism>
<dbReference type="OrthoDB" id="4364at2759"/>
<name>A0A139A8K4_GONPJ</name>
<gene>
    <name evidence="8" type="ORF">M427DRAFT_113855</name>
</gene>
<evidence type="ECO:0000256" key="4">
    <source>
        <dbReference type="ARBA" id="ARBA00022692"/>
    </source>
</evidence>
<dbReference type="OMA" id="SVWHLDC"/>
<dbReference type="InterPro" id="IPR004923">
    <property type="entry name" value="FTR1/Fip1/EfeU"/>
</dbReference>
<keyword evidence="5 7" id="KW-1133">Transmembrane helix</keyword>
<dbReference type="Pfam" id="PF03239">
    <property type="entry name" value="FTR1"/>
    <property type="match status" value="1"/>
</dbReference>
<keyword evidence="3" id="KW-0410">Iron transport</keyword>
<evidence type="ECO:0000256" key="2">
    <source>
        <dbReference type="ARBA" id="ARBA00008333"/>
    </source>
</evidence>
<evidence type="ECO:0000256" key="3">
    <source>
        <dbReference type="ARBA" id="ARBA00022496"/>
    </source>
</evidence>
<reference evidence="8 9" key="1">
    <citation type="journal article" date="2015" name="Genome Biol. Evol.">
        <title>Phylogenomic analyses indicate that early fungi evolved digesting cell walls of algal ancestors of land plants.</title>
        <authorList>
            <person name="Chang Y."/>
            <person name="Wang S."/>
            <person name="Sekimoto S."/>
            <person name="Aerts A.L."/>
            <person name="Choi C."/>
            <person name="Clum A."/>
            <person name="LaButti K.M."/>
            <person name="Lindquist E.A."/>
            <person name="Yee Ngan C."/>
            <person name="Ohm R.A."/>
            <person name="Salamov A.A."/>
            <person name="Grigoriev I.V."/>
            <person name="Spatafora J.W."/>
            <person name="Berbee M.L."/>
        </authorList>
    </citation>
    <scope>NUCLEOTIDE SEQUENCE [LARGE SCALE GENOMIC DNA]</scope>
    <source>
        <strain evidence="8 9">JEL478</strain>
    </source>
</reference>
<feature type="transmembrane region" description="Helical" evidence="7">
    <location>
        <begin position="259"/>
        <end position="279"/>
    </location>
</feature>
<feature type="transmembrane region" description="Helical" evidence="7">
    <location>
        <begin position="233"/>
        <end position="252"/>
    </location>
</feature>
<keyword evidence="9" id="KW-1185">Reference proteome</keyword>
<proteinExistence type="inferred from homology"/>
<dbReference type="GO" id="GO:0015093">
    <property type="term" value="F:ferrous iron transmembrane transporter activity"/>
    <property type="evidence" value="ECO:0007669"/>
    <property type="project" value="TreeGrafter"/>
</dbReference>
<dbReference type="EMBL" id="KQ965785">
    <property type="protein sequence ID" value="KXS12723.1"/>
    <property type="molecule type" value="Genomic_DNA"/>
</dbReference>
<feature type="transmembrane region" description="Helical" evidence="7">
    <location>
        <begin position="140"/>
        <end position="161"/>
    </location>
</feature>
<dbReference type="AlphaFoldDB" id="A0A139A8K4"/>
<evidence type="ECO:0000313" key="9">
    <source>
        <dbReference type="Proteomes" id="UP000070544"/>
    </source>
</evidence>
<dbReference type="Proteomes" id="UP000070544">
    <property type="component" value="Unassembled WGS sequence"/>
</dbReference>
<dbReference type="PANTHER" id="PTHR31632:SF2">
    <property type="entry name" value="PLASMA MEMBRANE IRON PERMEASE"/>
    <property type="match status" value="1"/>
</dbReference>
<comment type="similarity">
    <text evidence="2">Belongs to the oxidase-dependent Fe transporter (OFeT) (TC 9.A.10.1) family.</text>
</comment>
<feature type="transmembrane region" description="Helical" evidence="7">
    <location>
        <begin position="200"/>
        <end position="221"/>
    </location>
</feature>
<dbReference type="GO" id="GO:0033573">
    <property type="term" value="C:high-affinity iron permease complex"/>
    <property type="evidence" value="ECO:0007669"/>
    <property type="project" value="InterPro"/>
</dbReference>
<keyword evidence="3" id="KW-0813">Transport</keyword>
<comment type="subcellular location">
    <subcellularLocation>
        <location evidence="1">Membrane</location>
        <topology evidence="1">Multi-pass membrane protein</topology>
    </subcellularLocation>
</comment>
<dbReference type="STRING" id="1344416.A0A139A8K4"/>
<keyword evidence="3" id="KW-0408">Iron</keyword>
<sequence length="409" mass="43701">MGSLFSVPIFFVVFRETLEASIIISILLALANQLVGSNVASALDPKVIADAKVSESPPDSSGTEVAIGDDADAAKTLVKEGSDTSSQTAAAADAVLLRRLKFQIFAGAFTGLFIAFAIGAAFLAVFYLEVNDLWGAAEDLWEGIFSLVASFLIWVMGLTMLRMDRAKIKWRLKLRKAFAAKTGTEAGPGSKIKSSRSSKYALFLLPCITVLREGLEAVVFVGGVSLGQSASSIPIAAIVGAVCGLLIGFFIYKSSSRLNLSIFLVVSTALLLLLGAGLFSKAIGDFERYKYNSMVGADVAEAGDGPGSYSVHGNVWHLNCCNPENKTGSYGWAVFNAVLGWTHNATIGSILSYILYWLSVVFALVYMKWSEGRFVLFGYASPAWQRKQEMRAKKVVENGAGSSVETVGV</sequence>
<protein>
    <submittedName>
        <fullName evidence="8">Iron permease FTR1</fullName>
    </submittedName>
</protein>